<evidence type="ECO:0000256" key="1">
    <source>
        <dbReference type="ARBA" id="ARBA00001936"/>
    </source>
</evidence>
<dbReference type="GO" id="GO:0046872">
    <property type="term" value="F:metal ion binding"/>
    <property type="evidence" value="ECO:0007669"/>
    <property type="project" value="UniProtKB-KW"/>
</dbReference>
<evidence type="ECO:0000256" key="2">
    <source>
        <dbReference type="ARBA" id="ARBA00001946"/>
    </source>
</evidence>
<comment type="cofactor">
    <cofactor evidence="2">
        <name>Mg(2+)</name>
        <dbReference type="ChEBI" id="CHEBI:18420"/>
    </cofactor>
</comment>
<dbReference type="PANTHER" id="PTHR43237">
    <property type="entry name" value="NADP-DEPENDENT MALIC ENZYME"/>
    <property type="match status" value="1"/>
</dbReference>
<keyword evidence="5" id="KW-0560">Oxidoreductase</keyword>
<dbReference type="GO" id="GO:0016616">
    <property type="term" value="F:oxidoreductase activity, acting on the CH-OH group of donors, NAD or NADP as acceptor"/>
    <property type="evidence" value="ECO:0007669"/>
    <property type="project" value="InterPro"/>
</dbReference>
<dbReference type="Pfam" id="PF03949">
    <property type="entry name" value="Malic_M"/>
    <property type="match status" value="1"/>
</dbReference>
<dbReference type="SUPFAM" id="SSF55021">
    <property type="entry name" value="ACT-like"/>
    <property type="match status" value="1"/>
</dbReference>
<evidence type="ECO:0000256" key="3">
    <source>
        <dbReference type="ARBA" id="ARBA00008785"/>
    </source>
</evidence>
<dbReference type="Pfam" id="PF00390">
    <property type="entry name" value="malic"/>
    <property type="match status" value="1"/>
</dbReference>
<dbReference type="SUPFAM" id="SSF53223">
    <property type="entry name" value="Aminoacid dehydrogenase-like, N-terminal domain"/>
    <property type="match status" value="1"/>
</dbReference>
<dbReference type="PROSITE" id="PS51671">
    <property type="entry name" value="ACT"/>
    <property type="match status" value="1"/>
</dbReference>
<name>A0A6J6A2K3_9ZZZZ</name>
<dbReference type="InterPro" id="IPR015884">
    <property type="entry name" value="Malic_enzyme_CS"/>
</dbReference>
<dbReference type="PANTHER" id="PTHR43237:SF4">
    <property type="entry name" value="NADP-DEPENDENT MALIC ENZYME"/>
    <property type="match status" value="1"/>
</dbReference>
<dbReference type="Gene3D" id="3.40.50.720">
    <property type="entry name" value="NAD(P)-binding Rossmann-like Domain"/>
    <property type="match status" value="1"/>
</dbReference>
<dbReference type="PROSITE" id="PS00331">
    <property type="entry name" value="MALIC_ENZYMES"/>
    <property type="match status" value="1"/>
</dbReference>
<reference evidence="8" key="1">
    <citation type="submission" date="2020-05" db="EMBL/GenBank/DDBJ databases">
        <authorList>
            <person name="Chiriac C."/>
            <person name="Salcher M."/>
            <person name="Ghai R."/>
            <person name="Kavagutti S V."/>
        </authorList>
    </citation>
    <scope>NUCLEOTIDE SEQUENCE</scope>
</reference>
<dbReference type="InterPro" id="IPR036291">
    <property type="entry name" value="NAD(P)-bd_dom_sf"/>
</dbReference>
<proteinExistence type="inferred from homology"/>
<sequence>MLRVELDQHRGEAEDRVRRLPLRGRDGVGEREKGPVGEAVAVDQIKRLVHAADATAAVGTPARAEPSYTRDVSSTPSAQYSLTIRIEIADVPGMLGRVASAIGDAGGTIGAIDLVEAEQHLIRDVTVSAAGSEQWDLIVKAIEEIDGARVIDTTDRTFQMHVGGKIEQHNRHPVKTRDDLSMAYTPGVARVCSAIHEDPERAFQYTIKRNTVAVVSDGTAVLGLGDIGPRAAMPVMEGKAMLFKEFAGVDAFPICLDTKDTDEIVETVQRIAPGFGGINLEDISAPRCFEIEERLKATLDIPVFHDDQHGTAVVVLAALLNACRLTGRDIMDLRVLVIGLGAAGVAVTKILLEAGVREIIGCDSQGALSTERGDYQDGTMTPIKRWYSEHTNPEKVSGGPAEAIVGTDLLIGLSGAKVIAAEALGTMRPDPMVFAMANPNPEVSPEEAAPYARIIATGRSDYPNQINNVLCFPGVFRGALDVRAEQITEPMKMAAARAIAQIVTDDELNEEYIIPSCFNRDVAPAVADAVAAEARATGAAQAERNTIGFAASDVEAMRNP</sequence>
<dbReference type="InterPro" id="IPR037062">
    <property type="entry name" value="Malic_N_dom_sf"/>
</dbReference>
<evidence type="ECO:0000259" key="7">
    <source>
        <dbReference type="PROSITE" id="PS51671"/>
    </source>
</evidence>
<dbReference type="Gene3D" id="3.40.50.10380">
    <property type="entry name" value="Malic enzyme, N-terminal domain"/>
    <property type="match status" value="1"/>
</dbReference>
<comment type="similarity">
    <text evidence="3">Belongs to the malic enzymes family.</text>
</comment>
<dbReference type="InterPro" id="IPR051674">
    <property type="entry name" value="Malate_Decarboxylase"/>
</dbReference>
<dbReference type="SUPFAM" id="SSF51735">
    <property type="entry name" value="NAD(P)-binding Rossmann-fold domains"/>
    <property type="match status" value="1"/>
</dbReference>
<dbReference type="CDD" id="cd05311">
    <property type="entry name" value="NAD_bind_2_malic_enz"/>
    <property type="match status" value="1"/>
</dbReference>
<dbReference type="PRINTS" id="PR00072">
    <property type="entry name" value="MALOXRDTASE"/>
</dbReference>
<dbReference type="FunFam" id="3.40.50.10380:FF:000003">
    <property type="entry name" value="NADP-dependent malic enzyme"/>
    <property type="match status" value="1"/>
</dbReference>
<dbReference type="InterPro" id="IPR045213">
    <property type="entry name" value="Malic_NAD-bd_bact_type"/>
</dbReference>
<gene>
    <name evidence="8" type="ORF">UFOPK3547_01648</name>
</gene>
<dbReference type="InterPro" id="IPR045865">
    <property type="entry name" value="ACT-like_dom_sf"/>
</dbReference>
<evidence type="ECO:0000313" key="8">
    <source>
        <dbReference type="EMBL" id="CAB4347340.1"/>
    </source>
</evidence>
<dbReference type="InterPro" id="IPR012302">
    <property type="entry name" value="Malic_NAD-bd"/>
</dbReference>
<dbReference type="InterPro" id="IPR046346">
    <property type="entry name" value="Aminoacid_DH-like_N_sf"/>
</dbReference>
<comment type="pathway">
    <text evidence="6">Amino-acid biosynthesis.</text>
</comment>
<dbReference type="GO" id="GO:0051287">
    <property type="term" value="F:NAD binding"/>
    <property type="evidence" value="ECO:0007669"/>
    <property type="project" value="InterPro"/>
</dbReference>
<dbReference type="InterPro" id="IPR001891">
    <property type="entry name" value="Malic_OxRdtase"/>
</dbReference>
<dbReference type="AlphaFoldDB" id="A0A6J6A2K3"/>
<keyword evidence="4" id="KW-0479">Metal-binding</keyword>
<dbReference type="SMART" id="SM01274">
    <property type="entry name" value="malic"/>
    <property type="match status" value="1"/>
</dbReference>
<dbReference type="SMART" id="SM00919">
    <property type="entry name" value="Malic_M"/>
    <property type="match status" value="1"/>
</dbReference>
<dbReference type="Gene3D" id="3.30.70.260">
    <property type="match status" value="1"/>
</dbReference>
<dbReference type="InterPro" id="IPR012301">
    <property type="entry name" value="Malic_N_dom"/>
</dbReference>
<comment type="cofactor">
    <cofactor evidence="1">
        <name>Mn(2+)</name>
        <dbReference type="ChEBI" id="CHEBI:29035"/>
    </cofactor>
</comment>
<dbReference type="GO" id="GO:0004470">
    <property type="term" value="F:malic enzyme activity"/>
    <property type="evidence" value="ECO:0007669"/>
    <property type="project" value="InterPro"/>
</dbReference>
<dbReference type="EMBL" id="CAESAN010000195">
    <property type="protein sequence ID" value="CAB4347340.1"/>
    <property type="molecule type" value="Genomic_DNA"/>
</dbReference>
<evidence type="ECO:0000256" key="4">
    <source>
        <dbReference type="ARBA" id="ARBA00022723"/>
    </source>
</evidence>
<accession>A0A6J6A2K3</accession>
<evidence type="ECO:0000256" key="6">
    <source>
        <dbReference type="ARBA" id="ARBA00029440"/>
    </source>
</evidence>
<dbReference type="InterPro" id="IPR002912">
    <property type="entry name" value="ACT_dom"/>
</dbReference>
<evidence type="ECO:0000256" key="5">
    <source>
        <dbReference type="ARBA" id="ARBA00023002"/>
    </source>
</evidence>
<feature type="domain" description="ACT" evidence="7">
    <location>
        <begin position="83"/>
        <end position="158"/>
    </location>
</feature>
<organism evidence="8">
    <name type="scientific">freshwater metagenome</name>
    <dbReference type="NCBI Taxonomy" id="449393"/>
    <lineage>
        <taxon>unclassified sequences</taxon>
        <taxon>metagenomes</taxon>
        <taxon>ecological metagenomes</taxon>
    </lineage>
</organism>
<protein>
    <submittedName>
        <fullName evidence="8">Unannotated protein</fullName>
    </submittedName>
</protein>